<dbReference type="InterPro" id="IPR029039">
    <property type="entry name" value="Flavoprotein-like_sf"/>
</dbReference>
<dbReference type="Pfam" id="PF03358">
    <property type="entry name" value="FMN_red"/>
    <property type="match status" value="1"/>
</dbReference>
<keyword evidence="4" id="KW-1185">Reference proteome</keyword>
<evidence type="ECO:0000313" key="3">
    <source>
        <dbReference type="EMBL" id="GGC76964.1"/>
    </source>
</evidence>
<dbReference type="SUPFAM" id="SSF52218">
    <property type="entry name" value="Flavoproteins"/>
    <property type="match status" value="1"/>
</dbReference>
<dbReference type="RefSeq" id="WP_062444916.1">
    <property type="nucleotide sequence ID" value="NZ_BMCJ01000001.1"/>
</dbReference>
<name>A0ABQ1NKH4_9BACI</name>
<feature type="domain" description="NADPH-dependent FMN reductase-like" evidence="2">
    <location>
        <begin position="1"/>
        <end position="147"/>
    </location>
</feature>
<protein>
    <submittedName>
        <fullName evidence="3">FMN reductase</fullName>
    </submittedName>
</protein>
<dbReference type="EMBL" id="BMCJ01000001">
    <property type="protein sequence ID" value="GGC76964.1"/>
    <property type="molecule type" value="Genomic_DNA"/>
</dbReference>
<sequence length="180" mass="20209">MKFVVFAGSIRKESYNKKLANYIRMRYQQKAEIELLSIEELPFFNQDEEENPVSAVREFKQKIAEADGIIIVTPEYNHSVPGVLKNAIDWCSRVDKVMTNKPVMIAGGTMGALGTVRAQMHLRQILNAPGVAALTLPGNEVLIGTIHQKMDEEGNLVDEATIQFLDSVMDNFIGWVEKNK</sequence>
<dbReference type="InterPro" id="IPR005025">
    <property type="entry name" value="FMN_Rdtase-like_dom"/>
</dbReference>
<dbReference type="Proteomes" id="UP000619534">
    <property type="component" value="Unassembled WGS sequence"/>
</dbReference>
<organism evidence="3 4">
    <name type="scientific">Thalassobacillus devorans</name>
    <dbReference type="NCBI Taxonomy" id="279813"/>
    <lineage>
        <taxon>Bacteria</taxon>
        <taxon>Bacillati</taxon>
        <taxon>Bacillota</taxon>
        <taxon>Bacilli</taxon>
        <taxon>Bacillales</taxon>
        <taxon>Bacillaceae</taxon>
        <taxon>Thalassobacillus</taxon>
    </lineage>
</organism>
<dbReference type="InterPro" id="IPR050712">
    <property type="entry name" value="NAD(P)H-dep_reductase"/>
</dbReference>
<evidence type="ECO:0000256" key="1">
    <source>
        <dbReference type="ARBA" id="ARBA00009428"/>
    </source>
</evidence>
<evidence type="ECO:0000259" key="2">
    <source>
        <dbReference type="Pfam" id="PF03358"/>
    </source>
</evidence>
<reference evidence="4" key="1">
    <citation type="journal article" date="2019" name="Int. J. Syst. Evol. Microbiol.">
        <title>The Global Catalogue of Microorganisms (GCM) 10K type strain sequencing project: providing services to taxonomists for standard genome sequencing and annotation.</title>
        <authorList>
            <consortium name="The Broad Institute Genomics Platform"/>
            <consortium name="The Broad Institute Genome Sequencing Center for Infectious Disease"/>
            <person name="Wu L."/>
            <person name="Ma J."/>
        </authorList>
    </citation>
    <scope>NUCLEOTIDE SEQUENCE [LARGE SCALE GENOMIC DNA]</scope>
    <source>
        <strain evidence="4">CCM 7282</strain>
    </source>
</reference>
<comment type="caution">
    <text evidence="3">The sequence shown here is derived from an EMBL/GenBank/DDBJ whole genome shotgun (WGS) entry which is preliminary data.</text>
</comment>
<dbReference type="PANTHER" id="PTHR30543:SF21">
    <property type="entry name" value="NAD(P)H-DEPENDENT FMN REDUCTASE LOT6"/>
    <property type="match status" value="1"/>
</dbReference>
<comment type="similarity">
    <text evidence="1">Belongs to the azoreductase type 2 family.</text>
</comment>
<evidence type="ECO:0000313" key="4">
    <source>
        <dbReference type="Proteomes" id="UP000619534"/>
    </source>
</evidence>
<gene>
    <name evidence="3" type="ORF">GCM10007216_04340</name>
</gene>
<accession>A0ABQ1NKH4</accession>
<dbReference type="PANTHER" id="PTHR30543">
    <property type="entry name" value="CHROMATE REDUCTASE"/>
    <property type="match status" value="1"/>
</dbReference>
<dbReference type="Gene3D" id="3.40.50.360">
    <property type="match status" value="1"/>
</dbReference>
<proteinExistence type="inferred from homology"/>